<keyword evidence="8" id="KW-0336">GPI-anchor</keyword>
<dbReference type="Gene3D" id="2.60.40.1910">
    <property type="match status" value="1"/>
</dbReference>
<evidence type="ECO:0000256" key="4">
    <source>
        <dbReference type="ARBA" id="ARBA00010136"/>
    </source>
</evidence>
<dbReference type="GO" id="GO:0043171">
    <property type="term" value="P:peptide catabolic process"/>
    <property type="evidence" value="ECO:0007669"/>
    <property type="project" value="TreeGrafter"/>
</dbReference>
<evidence type="ECO:0000256" key="17">
    <source>
        <dbReference type="ARBA" id="ARBA00023180"/>
    </source>
</evidence>
<dbReference type="Gene3D" id="1.25.50.20">
    <property type="match status" value="1"/>
</dbReference>
<dbReference type="SUPFAM" id="SSF55486">
    <property type="entry name" value="Metalloproteases ('zincins'), catalytic domain"/>
    <property type="match status" value="1"/>
</dbReference>
<dbReference type="InterPro" id="IPR027268">
    <property type="entry name" value="Peptidase_M4/M1_CTD_sf"/>
</dbReference>
<dbReference type="GO" id="GO:0098552">
    <property type="term" value="C:side of membrane"/>
    <property type="evidence" value="ECO:0007669"/>
    <property type="project" value="UniProtKB-KW"/>
</dbReference>
<evidence type="ECO:0000256" key="5">
    <source>
        <dbReference type="ARBA" id="ARBA00012564"/>
    </source>
</evidence>
<dbReference type="GO" id="GO:0006508">
    <property type="term" value="P:proteolysis"/>
    <property type="evidence" value="ECO:0007669"/>
    <property type="project" value="UniProtKB-KW"/>
</dbReference>
<dbReference type="GO" id="GO:0070006">
    <property type="term" value="F:metalloaminopeptidase activity"/>
    <property type="evidence" value="ECO:0007669"/>
    <property type="project" value="TreeGrafter"/>
</dbReference>
<evidence type="ECO:0000256" key="6">
    <source>
        <dbReference type="ARBA" id="ARBA00015611"/>
    </source>
</evidence>
<dbReference type="GO" id="GO:0005886">
    <property type="term" value="C:plasma membrane"/>
    <property type="evidence" value="ECO:0007669"/>
    <property type="project" value="UniProtKB-SubCell"/>
</dbReference>
<keyword evidence="10" id="KW-0479">Metal-binding</keyword>
<keyword evidence="9" id="KW-0645">Protease</keyword>
<keyword evidence="13" id="KW-0862">Zinc</keyword>
<evidence type="ECO:0000259" key="20">
    <source>
        <dbReference type="Pfam" id="PF11838"/>
    </source>
</evidence>
<dbReference type="EC" id="3.4.11.2" evidence="5"/>
<dbReference type="GO" id="GO:0042277">
    <property type="term" value="F:peptide binding"/>
    <property type="evidence" value="ECO:0007669"/>
    <property type="project" value="TreeGrafter"/>
</dbReference>
<evidence type="ECO:0000313" key="21">
    <source>
        <dbReference type="EMBL" id="KAJ8960396.1"/>
    </source>
</evidence>
<proteinExistence type="inferred from homology"/>
<evidence type="ECO:0000256" key="8">
    <source>
        <dbReference type="ARBA" id="ARBA00022622"/>
    </source>
</evidence>
<dbReference type="GO" id="GO:0005615">
    <property type="term" value="C:extracellular space"/>
    <property type="evidence" value="ECO:0007669"/>
    <property type="project" value="TreeGrafter"/>
</dbReference>
<dbReference type="GO" id="GO:0005737">
    <property type="term" value="C:cytoplasm"/>
    <property type="evidence" value="ECO:0007669"/>
    <property type="project" value="TreeGrafter"/>
</dbReference>
<evidence type="ECO:0000256" key="3">
    <source>
        <dbReference type="ARBA" id="ARBA00004609"/>
    </source>
</evidence>
<sequence>VSVPIGDPKEIEEIFDTISYKKGSSLIRMMSLFLGEEVVRKGVSNYLRKHEFSNAEQDDLWESLTEEAHKNKILPQNLTVKTIMDTWTLQTGYPVITVTRNYKKKTADISQRRYLRDIINSKDAHNSCWWVPLTYSTRSHLNFNKTTPEHWLSCPSQPQTLNDIADEKDWIIFNNDMAGIYKVNYDDENWKLIIKFLQTGDYTRIPTLNRVQLLSDAADLAFVGNLKYDIFFDLVKYLRSEIEYLPWKAALSKTTGLTTHLKKSPIYGLYKDYMKKVLTPIYEKVGGLVVPTSSADKLDAIKLQVLVASKACKFEVANCITHSQNLFKTLSENPNATNPIPKDLRGVVYCTSLKHGGEKEWDFLWKKFQASNVATEKNTILSALGCSSEVSLLKRYLDWSLDDAKIRRQDSSSVFSAVARNDVGYYIAKNFFYDNVKQIFKHLQPNKRRISRYLASLSSQMTDDKEQEELEQFIEKNKENFSDVKKGVEQSLETVKINIQWQNKHAESIRKILTKYSVE</sequence>
<keyword evidence="14" id="KW-0482">Metalloprotease</keyword>
<feature type="non-terminal residue" evidence="21">
    <location>
        <position position="1"/>
    </location>
</feature>
<name>A0AAV8Z9Y0_9CUCU</name>
<dbReference type="FunFam" id="1.25.50.20:FF:000001">
    <property type="entry name" value="Aminopeptidase"/>
    <property type="match status" value="1"/>
</dbReference>
<keyword evidence="7" id="KW-1003">Cell membrane</keyword>
<dbReference type="Proteomes" id="UP001162162">
    <property type="component" value="Unassembled WGS sequence"/>
</dbReference>
<evidence type="ECO:0000256" key="1">
    <source>
        <dbReference type="ARBA" id="ARBA00000098"/>
    </source>
</evidence>
<evidence type="ECO:0000256" key="2">
    <source>
        <dbReference type="ARBA" id="ARBA00001947"/>
    </source>
</evidence>
<feature type="domain" description="ERAP1-like C-terminal" evidence="20">
    <location>
        <begin position="170"/>
        <end position="496"/>
    </location>
</feature>
<evidence type="ECO:0000259" key="19">
    <source>
        <dbReference type="Pfam" id="PF01433"/>
    </source>
</evidence>
<evidence type="ECO:0000256" key="15">
    <source>
        <dbReference type="ARBA" id="ARBA00023136"/>
    </source>
</evidence>
<keyword evidence="22" id="KW-1185">Reference proteome</keyword>
<organism evidence="21 22">
    <name type="scientific">Aromia moschata</name>
    <dbReference type="NCBI Taxonomy" id="1265417"/>
    <lineage>
        <taxon>Eukaryota</taxon>
        <taxon>Metazoa</taxon>
        <taxon>Ecdysozoa</taxon>
        <taxon>Arthropoda</taxon>
        <taxon>Hexapoda</taxon>
        <taxon>Insecta</taxon>
        <taxon>Pterygota</taxon>
        <taxon>Neoptera</taxon>
        <taxon>Endopterygota</taxon>
        <taxon>Coleoptera</taxon>
        <taxon>Polyphaga</taxon>
        <taxon>Cucujiformia</taxon>
        <taxon>Chrysomeloidea</taxon>
        <taxon>Cerambycidae</taxon>
        <taxon>Cerambycinae</taxon>
        <taxon>Callichromatini</taxon>
        <taxon>Aromia</taxon>
    </lineage>
</organism>
<accession>A0AAV8Z9Y0</accession>
<keyword evidence="17" id="KW-0325">Glycoprotein</keyword>
<protein>
    <recommendedName>
        <fullName evidence="6">Aminopeptidase N</fullName>
        <ecNumber evidence="5">3.4.11.2</ecNumber>
    </recommendedName>
</protein>
<evidence type="ECO:0000256" key="13">
    <source>
        <dbReference type="ARBA" id="ARBA00022833"/>
    </source>
</evidence>
<evidence type="ECO:0000256" key="12">
    <source>
        <dbReference type="ARBA" id="ARBA00022801"/>
    </source>
</evidence>
<evidence type="ECO:0000256" key="16">
    <source>
        <dbReference type="ARBA" id="ARBA00023157"/>
    </source>
</evidence>
<comment type="catalytic activity">
    <reaction evidence="1">
        <text>Release of an N-terminal amino acid, Xaa-|-Yaa- from a peptide, amide or arylamide. Xaa is preferably Ala, but may be most amino acids including Pro (slow action). When a terminal hydrophobic residue is followed by a prolyl residue, the two may be released as an intact Xaa-Pro dipeptide.</text>
        <dbReference type="EC" id="3.4.11.2"/>
    </reaction>
</comment>
<dbReference type="InterPro" id="IPR014782">
    <property type="entry name" value="Peptidase_M1_dom"/>
</dbReference>
<dbReference type="EMBL" id="JAPWTK010000008">
    <property type="protein sequence ID" value="KAJ8960396.1"/>
    <property type="molecule type" value="Genomic_DNA"/>
</dbReference>
<feature type="domain" description="Peptidase M1 membrane alanine aminopeptidase" evidence="19">
    <location>
        <begin position="3"/>
        <end position="87"/>
    </location>
</feature>
<dbReference type="GO" id="GO:0016285">
    <property type="term" value="F:alanyl aminopeptidase activity"/>
    <property type="evidence" value="ECO:0007669"/>
    <property type="project" value="UniProtKB-EC"/>
</dbReference>
<comment type="similarity">
    <text evidence="4">Belongs to the peptidase M1 family.</text>
</comment>
<comment type="subcellular location">
    <subcellularLocation>
        <location evidence="3">Cell membrane</location>
        <topology evidence="3">Lipid-anchor</topology>
        <topology evidence="3">GPI-anchor</topology>
    </subcellularLocation>
</comment>
<dbReference type="FunFam" id="2.60.40.1910:FF:000008">
    <property type="entry name" value="Aminopeptidase"/>
    <property type="match status" value="1"/>
</dbReference>
<dbReference type="PANTHER" id="PTHR11533:SF253">
    <property type="entry name" value="AMINOPEPTIDASE-RELATED"/>
    <property type="match status" value="1"/>
</dbReference>
<dbReference type="AlphaFoldDB" id="A0AAV8Z9Y0"/>
<gene>
    <name evidence="21" type="ORF">NQ318_013676</name>
</gene>
<evidence type="ECO:0000256" key="18">
    <source>
        <dbReference type="ARBA" id="ARBA00023288"/>
    </source>
</evidence>
<keyword evidence="15" id="KW-0472">Membrane</keyword>
<keyword evidence="11" id="KW-0732">Signal</keyword>
<evidence type="ECO:0000313" key="22">
    <source>
        <dbReference type="Proteomes" id="UP001162162"/>
    </source>
</evidence>
<evidence type="ECO:0000256" key="7">
    <source>
        <dbReference type="ARBA" id="ARBA00022475"/>
    </source>
</evidence>
<comment type="cofactor">
    <cofactor evidence="2">
        <name>Zn(2+)</name>
        <dbReference type="ChEBI" id="CHEBI:29105"/>
    </cofactor>
</comment>
<dbReference type="InterPro" id="IPR024571">
    <property type="entry name" value="ERAP1-like_C_dom"/>
</dbReference>
<evidence type="ECO:0000256" key="14">
    <source>
        <dbReference type="ARBA" id="ARBA00023049"/>
    </source>
</evidence>
<comment type="caution">
    <text evidence="21">The sequence shown here is derived from an EMBL/GenBank/DDBJ whole genome shotgun (WGS) entry which is preliminary data.</text>
</comment>
<dbReference type="Pfam" id="PF11838">
    <property type="entry name" value="ERAP1_C"/>
    <property type="match status" value="1"/>
</dbReference>
<dbReference type="InterPro" id="IPR050344">
    <property type="entry name" value="Peptidase_M1_aminopeptidases"/>
</dbReference>
<evidence type="ECO:0000256" key="11">
    <source>
        <dbReference type="ARBA" id="ARBA00022729"/>
    </source>
</evidence>
<dbReference type="Gene3D" id="1.10.390.10">
    <property type="entry name" value="Neutral Protease Domain 2"/>
    <property type="match status" value="1"/>
</dbReference>
<keyword evidence="18" id="KW-0449">Lipoprotein</keyword>
<evidence type="ECO:0000256" key="9">
    <source>
        <dbReference type="ARBA" id="ARBA00022670"/>
    </source>
</evidence>
<keyword evidence="16" id="KW-1015">Disulfide bond</keyword>
<dbReference type="GO" id="GO:0008270">
    <property type="term" value="F:zinc ion binding"/>
    <property type="evidence" value="ECO:0007669"/>
    <property type="project" value="InterPro"/>
</dbReference>
<reference evidence="21" key="1">
    <citation type="journal article" date="2023" name="Insect Mol. Biol.">
        <title>Genome sequencing provides insights into the evolution of gene families encoding plant cell wall-degrading enzymes in longhorned beetles.</title>
        <authorList>
            <person name="Shin N.R."/>
            <person name="Okamura Y."/>
            <person name="Kirsch R."/>
            <person name="Pauchet Y."/>
        </authorList>
    </citation>
    <scope>NUCLEOTIDE SEQUENCE</scope>
    <source>
        <strain evidence="21">AMC_N1</strain>
    </source>
</reference>
<dbReference type="Pfam" id="PF01433">
    <property type="entry name" value="Peptidase_M1"/>
    <property type="match status" value="1"/>
</dbReference>
<keyword evidence="12" id="KW-0378">Hydrolase</keyword>
<evidence type="ECO:0000256" key="10">
    <source>
        <dbReference type="ARBA" id="ARBA00022723"/>
    </source>
</evidence>
<dbReference type="PANTHER" id="PTHR11533">
    <property type="entry name" value="PROTEASE M1 ZINC METALLOPROTEASE"/>
    <property type="match status" value="1"/>
</dbReference>